<organism evidence="1 2">
    <name type="scientific">Armatimonas rosea</name>
    <dbReference type="NCBI Taxonomy" id="685828"/>
    <lineage>
        <taxon>Bacteria</taxon>
        <taxon>Bacillati</taxon>
        <taxon>Armatimonadota</taxon>
        <taxon>Armatimonadia</taxon>
        <taxon>Armatimonadales</taxon>
        <taxon>Armatimonadaceae</taxon>
        <taxon>Armatimonas</taxon>
    </lineage>
</organism>
<dbReference type="Gene3D" id="2.130.10.10">
    <property type="entry name" value="YVTN repeat-like/Quinoprotein amine dehydrogenase"/>
    <property type="match status" value="1"/>
</dbReference>
<sequence>MPFSRRTLLLGGTGLALAGCGGGGDIPAPGLLIRLRPRVAIRWAARSRALSGPASARLAEISVRSLVLTELTASFSAFRDYGTAAEHTKIYELTTDIPVGRVELTVRFYDYLDSDNGATRTLVAVAQQQVELTAPDGLLPDVVVEGLVASVTLAPGQVFPVGSYSNLALSARDRAGNLLALSPGSVAVEILEGSGTVTTLTPASALSFGILYGVAEGTARVRVRVNDQLSAPETITVSRVVPLGSGSSLTGLNTYQLVWDARRQRIWFADTATSISNTLQSLDLATRTLSTPYVIQGGGLSDLVLTPDGSSVYAYASAINTILRITLNDGIVRERILPPANSQGSRPLFTPLPGAPNRVLVGWFNGDPDVWVYDGETPRPISLRGVLATPDTYITLNTLSCNDDGTVAFIGGVTDGLRAEIGAEGFVGKTQKTASGRYNQGQLVDGFGRIYEATTGKLLSSLTPSYGSNPLLKVLVNHAYLTVSDFYNGTNSTKLSVITPETLTEQTSLTLPRLLPNFADFSTPVSVNASDIRSACNWGEHGLALLLTTNNGSGLLRLLLYDTVPGL</sequence>
<dbReference type="InterPro" id="IPR011044">
    <property type="entry name" value="Quino_amine_DH_bsu"/>
</dbReference>
<dbReference type="Proteomes" id="UP000520814">
    <property type="component" value="Unassembled WGS sequence"/>
</dbReference>
<accession>A0A7W9W7D4</accession>
<dbReference type="AlphaFoldDB" id="A0A7W9W7D4"/>
<dbReference type="RefSeq" id="WP_184197298.1">
    <property type="nucleotide sequence ID" value="NZ_JACHGW010000002.1"/>
</dbReference>
<dbReference type="PROSITE" id="PS51318">
    <property type="entry name" value="TAT"/>
    <property type="match status" value="1"/>
</dbReference>
<dbReference type="EMBL" id="JACHGW010000002">
    <property type="protein sequence ID" value="MBB6051106.1"/>
    <property type="molecule type" value="Genomic_DNA"/>
</dbReference>
<dbReference type="InterPro" id="IPR015943">
    <property type="entry name" value="WD40/YVTN_repeat-like_dom_sf"/>
</dbReference>
<dbReference type="SUPFAM" id="SSF50969">
    <property type="entry name" value="YVTN repeat-like/Quinoprotein amine dehydrogenase"/>
    <property type="match status" value="1"/>
</dbReference>
<evidence type="ECO:0000313" key="1">
    <source>
        <dbReference type="EMBL" id="MBB6051106.1"/>
    </source>
</evidence>
<proteinExistence type="predicted"/>
<name>A0A7W9W7D4_ARMRO</name>
<keyword evidence="2" id="KW-1185">Reference proteome</keyword>
<dbReference type="InterPro" id="IPR006311">
    <property type="entry name" value="TAT_signal"/>
</dbReference>
<gene>
    <name evidence="1" type="ORF">HNQ39_002897</name>
</gene>
<protein>
    <submittedName>
        <fullName evidence="1">Uncharacterized protein</fullName>
    </submittedName>
</protein>
<comment type="caution">
    <text evidence="1">The sequence shown here is derived from an EMBL/GenBank/DDBJ whole genome shotgun (WGS) entry which is preliminary data.</text>
</comment>
<reference evidence="1 2" key="1">
    <citation type="submission" date="2020-08" db="EMBL/GenBank/DDBJ databases">
        <title>Genomic Encyclopedia of Type Strains, Phase IV (KMG-IV): sequencing the most valuable type-strain genomes for metagenomic binning, comparative biology and taxonomic classification.</title>
        <authorList>
            <person name="Goeker M."/>
        </authorList>
    </citation>
    <scope>NUCLEOTIDE SEQUENCE [LARGE SCALE GENOMIC DNA]</scope>
    <source>
        <strain evidence="1 2">DSM 23562</strain>
    </source>
</reference>
<dbReference type="PROSITE" id="PS51257">
    <property type="entry name" value="PROKAR_LIPOPROTEIN"/>
    <property type="match status" value="1"/>
</dbReference>
<evidence type="ECO:0000313" key="2">
    <source>
        <dbReference type="Proteomes" id="UP000520814"/>
    </source>
</evidence>